<accession>A0A2J6Q5R9</accession>
<reference evidence="1 2" key="1">
    <citation type="submission" date="2016-05" db="EMBL/GenBank/DDBJ databases">
        <title>A degradative enzymes factory behind the ericoid mycorrhizal symbiosis.</title>
        <authorList>
            <consortium name="DOE Joint Genome Institute"/>
            <person name="Martino E."/>
            <person name="Morin E."/>
            <person name="Grelet G."/>
            <person name="Kuo A."/>
            <person name="Kohler A."/>
            <person name="Daghino S."/>
            <person name="Barry K."/>
            <person name="Choi C."/>
            <person name="Cichocki N."/>
            <person name="Clum A."/>
            <person name="Copeland A."/>
            <person name="Hainaut M."/>
            <person name="Haridas S."/>
            <person name="Labutti K."/>
            <person name="Lindquist E."/>
            <person name="Lipzen A."/>
            <person name="Khouja H.-R."/>
            <person name="Murat C."/>
            <person name="Ohm R."/>
            <person name="Olson A."/>
            <person name="Spatafora J."/>
            <person name="Veneault-Fourrey C."/>
            <person name="Henrissat B."/>
            <person name="Grigoriev I."/>
            <person name="Martin F."/>
            <person name="Perotto S."/>
        </authorList>
    </citation>
    <scope>NUCLEOTIDE SEQUENCE [LARGE SCALE GENOMIC DNA]</scope>
    <source>
        <strain evidence="1 2">UAMH 7357</strain>
    </source>
</reference>
<evidence type="ECO:0000313" key="1">
    <source>
        <dbReference type="EMBL" id="PMD21630.1"/>
    </source>
</evidence>
<dbReference type="Proteomes" id="UP000235672">
    <property type="component" value="Unassembled WGS sequence"/>
</dbReference>
<sequence>MASPAAIKSVHNTAHSLTSLAADPVSTRASSSVAANRSSGVIAVLSLFNPSYSLLRSIATARLGTLWLAEQGEGKTGGFDLEDDVRASSEAFRLPLTQQSEDLRTKARRQALKYSNAFYTVRRSTMSCFEDYGQGKVQERSICCMILCYFNLGLGTLVWRNPSDRSGSQGRCY</sequence>
<organism evidence="1 2">
    <name type="scientific">Hyaloscypha hepaticicola</name>
    <dbReference type="NCBI Taxonomy" id="2082293"/>
    <lineage>
        <taxon>Eukaryota</taxon>
        <taxon>Fungi</taxon>
        <taxon>Dikarya</taxon>
        <taxon>Ascomycota</taxon>
        <taxon>Pezizomycotina</taxon>
        <taxon>Leotiomycetes</taxon>
        <taxon>Helotiales</taxon>
        <taxon>Hyaloscyphaceae</taxon>
        <taxon>Hyaloscypha</taxon>
    </lineage>
</organism>
<proteinExistence type="predicted"/>
<protein>
    <submittedName>
        <fullName evidence="1">Uncharacterized protein</fullName>
    </submittedName>
</protein>
<dbReference type="AlphaFoldDB" id="A0A2J6Q5R9"/>
<keyword evidence="2" id="KW-1185">Reference proteome</keyword>
<name>A0A2J6Q5R9_9HELO</name>
<evidence type="ECO:0000313" key="2">
    <source>
        <dbReference type="Proteomes" id="UP000235672"/>
    </source>
</evidence>
<gene>
    <name evidence="1" type="ORF">NA56DRAFT_118902</name>
</gene>
<dbReference type="EMBL" id="KZ613480">
    <property type="protein sequence ID" value="PMD21630.1"/>
    <property type="molecule type" value="Genomic_DNA"/>
</dbReference>